<comment type="caution">
    <text evidence="1">The sequence shown here is derived from an EMBL/GenBank/DDBJ whole genome shotgun (WGS) entry which is preliminary data.</text>
</comment>
<evidence type="ECO:0000313" key="2">
    <source>
        <dbReference type="Proteomes" id="UP000250928"/>
    </source>
</evidence>
<sequence length="78" mass="8243">MMRRGLYLTRAACQGMLLWLLLAPIGGVAEAFDTGLLFRITLPGQSPAICSVPSMSNDERVPAPVLEVLVGMAEGGVL</sequence>
<dbReference type="EMBL" id="PQCO01000091">
    <property type="protein sequence ID" value="PUE05232.1"/>
    <property type="molecule type" value="Genomic_DNA"/>
</dbReference>
<proteinExistence type="predicted"/>
<protein>
    <submittedName>
        <fullName evidence="1">Uncharacterized protein</fullName>
    </submittedName>
</protein>
<name>A0A657PUY1_9GAMM</name>
<gene>
    <name evidence="1" type="ORF">C3L24_01620</name>
</gene>
<evidence type="ECO:0000313" key="1">
    <source>
        <dbReference type="EMBL" id="PUE05232.1"/>
    </source>
</evidence>
<reference evidence="1 2" key="1">
    <citation type="submission" date="2018-01" db="EMBL/GenBank/DDBJ databases">
        <title>Novel co-symbiosis in the lucinid bivalve Phacoides pectinatus.</title>
        <authorList>
            <person name="Lim S.J."/>
            <person name="Davis B.G."/>
            <person name="Gill D.E."/>
            <person name="Engel A.S."/>
            <person name="Anderson L.C."/>
            <person name="Campbell B.J."/>
        </authorList>
    </citation>
    <scope>NUCLEOTIDE SEQUENCE [LARGE SCALE GENOMIC DNA]</scope>
    <source>
        <strain evidence="1">N3_P5</strain>
    </source>
</reference>
<dbReference type="Proteomes" id="UP000250928">
    <property type="component" value="Unassembled WGS sequence"/>
</dbReference>
<organism evidence="1 2">
    <name type="scientific">Candidatus Sedimenticola endophacoides</name>
    <dbReference type="NCBI Taxonomy" id="2548426"/>
    <lineage>
        <taxon>Bacteria</taxon>
        <taxon>Pseudomonadati</taxon>
        <taxon>Pseudomonadota</taxon>
        <taxon>Gammaproteobacteria</taxon>
        <taxon>Chromatiales</taxon>
        <taxon>Sedimenticolaceae</taxon>
        <taxon>Sedimenticola</taxon>
    </lineage>
</organism>
<accession>A0A657PUY1</accession>
<dbReference type="AlphaFoldDB" id="A0A657PUY1"/>